<name>A0A481W4E7_9CAUD</name>
<proteinExistence type="predicted"/>
<evidence type="ECO:0000256" key="1">
    <source>
        <dbReference type="SAM" id="Phobius"/>
    </source>
</evidence>
<dbReference type="EMBL" id="MK552327">
    <property type="protein sequence ID" value="QBJ02610.1"/>
    <property type="molecule type" value="Genomic_DNA"/>
</dbReference>
<reference evidence="2 3" key="1">
    <citation type="submission" date="2019-02" db="EMBL/GenBank/DDBJ databases">
        <authorList>
            <person name="Frampton R.A."/>
            <person name="Wojtus J.K."/>
            <person name="Fineran P.C."/>
            <person name="Hendrickson H.L."/>
        </authorList>
    </citation>
    <scope>NUCLEOTIDE SEQUENCE [LARGE SCALE GENOMIC DNA]</scope>
</reference>
<keyword evidence="1" id="KW-0472">Membrane</keyword>
<protein>
    <submittedName>
        <fullName evidence="2">Uncharacterized protein</fullName>
    </submittedName>
</protein>
<accession>A0A481W4E7</accession>
<evidence type="ECO:0000313" key="3">
    <source>
        <dbReference type="Proteomes" id="UP000294134"/>
    </source>
</evidence>
<feature type="transmembrane region" description="Helical" evidence="1">
    <location>
        <begin position="7"/>
        <end position="33"/>
    </location>
</feature>
<feature type="transmembrane region" description="Helical" evidence="1">
    <location>
        <begin position="45"/>
        <end position="70"/>
    </location>
</feature>
<dbReference type="Proteomes" id="UP000294134">
    <property type="component" value="Segment"/>
</dbReference>
<organism evidence="2 3">
    <name type="scientific">Pseudomonas phage Psa21</name>
    <dbReference type="NCBI Taxonomy" id="2530023"/>
    <lineage>
        <taxon>Viruses</taxon>
        <taxon>Duplodnaviria</taxon>
        <taxon>Heunggongvirae</taxon>
        <taxon>Uroviricota</taxon>
        <taxon>Caudoviricetes</taxon>
        <taxon>Chimalliviridae</taxon>
        <taxon>Tepukevirus</taxon>
        <taxon>Tepukevirus Psa21</taxon>
    </lineage>
</organism>
<sequence>MDAYLSIARYFTGMGGLLLAIIVVLTILLLLHVKESNVSGEYYDFFSTFYIGTMLGLALLFITVPTLCFLRSTLMCYQVM</sequence>
<keyword evidence="1" id="KW-0812">Transmembrane</keyword>
<keyword evidence="3" id="KW-1185">Reference proteome</keyword>
<gene>
    <name evidence="2" type="ORF">PSA21_81</name>
</gene>
<evidence type="ECO:0000313" key="2">
    <source>
        <dbReference type="EMBL" id="QBJ02610.1"/>
    </source>
</evidence>
<keyword evidence="1" id="KW-1133">Transmembrane helix</keyword>